<evidence type="ECO:0000256" key="4">
    <source>
        <dbReference type="ARBA" id="ARBA00022980"/>
    </source>
</evidence>
<keyword evidence="4 7" id="KW-0689">Ribosomal protein</keyword>
<keyword evidence="2 7" id="KW-0699">rRNA-binding</keyword>
<reference evidence="9" key="1">
    <citation type="submission" date="2019-10" db="EMBL/GenBank/DDBJ databases">
        <title>Borrelia maritima sp. nov., a novel species of the Borrelia burgdorferi sensu lato complex, occupies a basal position to North American species.</title>
        <authorList>
            <person name="Margos G."/>
            <person name="Fedorova N."/>
            <person name="Becker N.S."/>
            <person name="Kleinjan J.E."/>
            <person name="Marosevic D."/>
            <person name="Krebs S."/>
            <person name="Hui L."/>
            <person name="Fingerle V."/>
            <person name="Lane R.S."/>
        </authorList>
    </citation>
    <scope>NUCLEOTIDE SEQUENCE [LARGE SCALE GENOMIC DNA]</scope>
    <source>
        <strain evidence="9">CA690</strain>
    </source>
</reference>
<comment type="subunit">
    <text evidence="7">Part of the 50S ribosomal subunit; part of the 5S rRNA/L5/L18/L25 subcomplex. Contacts the 5S and 23S rRNAs.</text>
</comment>
<dbReference type="GO" id="GO:0003735">
    <property type="term" value="F:structural constituent of ribosome"/>
    <property type="evidence" value="ECO:0007669"/>
    <property type="project" value="InterPro"/>
</dbReference>
<evidence type="ECO:0000256" key="1">
    <source>
        <dbReference type="ARBA" id="ARBA00007116"/>
    </source>
</evidence>
<dbReference type="InterPro" id="IPR057268">
    <property type="entry name" value="Ribosomal_L18"/>
</dbReference>
<evidence type="ECO:0000256" key="2">
    <source>
        <dbReference type="ARBA" id="ARBA00022730"/>
    </source>
</evidence>
<comment type="function">
    <text evidence="7">This is one of the proteins that bind and probably mediate the attachment of the 5S RNA into the large ribosomal subunit, where it forms part of the central protuberance.</text>
</comment>
<dbReference type="PANTHER" id="PTHR12899">
    <property type="entry name" value="39S RIBOSOMAL PROTEIN L18, MITOCHONDRIAL"/>
    <property type="match status" value="1"/>
</dbReference>
<dbReference type="KEGG" id="bmat:DB723_02470"/>
<reference evidence="8 9" key="2">
    <citation type="journal article" date="2020" name="Int. J. Syst. Evol. Microbiol.">
        <title>Borrelia maritima sp. nov., a novel species of the Borrelia burgdorferi sensu lato complex, occupying a basal position to North American species.</title>
        <authorList>
            <person name="Margos G."/>
            <person name="Fedorova N."/>
            <person name="Becker N.S."/>
            <person name="Kleinjan J.E."/>
            <person name="Marosevic D."/>
            <person name="Krebs S."/>
            <person name="Hui L."/>
            <person name="Fingerle V."/>
            <person name="Lane R.S."/>
        </authorList>
    </citation>
    <scope>NUCLEOTIDE SEQUENCE [LARGE SCALE GENOMIC DNA]</scope>
    <source>
        <strain evidence="8 9">CA690</strain>
    </source>
</reference>
<keyword evidence="9" id="KW-1185">Reference proteome</keyword>
<dbReference type="PANTHER" id="PTHR12899:SF3">
    <property type="entry name" value="LARGE RIBOSOMAL SUBUNIT PROTEIN UL18M"/>
    <property type="match status" value="1"/>
</dbReference>
<dbReference type="Gene3D" id="3.30.420.100">
    <property type="match status" value="1"/>
</dbReference>
<protein>
    <recommendedName>
        <fullName evidence="6 7">Large ribosomal subunit protein uL18</fullName>
    </recommendedName>
</protein>
<comment type="similarity">
    <text evidence="1 7">Belongs to the universal ribosomal protein uL18 family.</text>
</comment>
<keyword evidence="3 7" id="KW-0694">RNA-binding</keyword>
<dbReference type="EMBL" id="CP044535">
    <property type="protein sequence ID" value="QFI14609.1"/>
    <property type="molecule type" value="Genomic_DNA"/>
</dbReference>
<keyword evidence="5 7" id="KW-0687">Ribonucleoprotein</keyword>
<organism evidence="8 9">
    <name type="scientific">Borrelia maritima</name>
    <dbReference type="NCBI Taxonomy" id="2761123"/>
    <lineage>
        <taxon>Bacteria</taxon>
        <taxon>Pseudomonadati</taxon>
        <taxon>Spirochaetota</taxon>
        <taxon>Spirochaetia</taxon>
        <taxon>Spirochaetales</taxon>
        <taxon>Borreliaceae</taxon>
        <taxon>Borrelia</taxon>
    </lineage>
</organism>
<sequence>MKKIKEAEQRKLRRKKRIKNKIGLGIASRPRITIFKSNRYFYAQVIDDSKGHTIVSVSTIEKSLKLNKNIDDVRKLGEILAKRLKEKNINNLVFDRNGYKYHGVIASFATSLREFGINI</sequence>
<dbReference type="GO" id="GO:0006412">
    <property type="term" value="P:translation"/>
    <property type="evidence" value="ECO:0007669"/>
    <property type="project" value="UniProtKB-UniRule"/>
</dbReference>
<dbReference type="Proteomes" id="UP000326393">
    <property type="component" value="Chromosome"/>
</dbReference>
<dbReference type="SUPFAM" id="SSF53137">
    <property type="entry name" value="Translational machinery components"/>
    <property type="match status" value="1"/>
</dbReference>
<dbReference type="InterPro" id="IPR004389">
    <property type="entry name" value="Ribosomal_uL18_bac-type"/>
</dbReference>
<dbReference type="FunFam" id="3.30.420.100:FF:000001">
    <property type="entry name" value="50S ribosomal protein L18"/>
    <property type="match status" value="1"/>
</dbReference>
<dbReference type="Pfam" id="PF00861">
    <property type="entry name" value="Ribosomal_L18p"/>
    <property type="match status" value="1"/>
</dbReference>
<dbReference type="HAMAP" id="MF_01337_B">
    <property type="entry name" value="Ribosomal_uL18_B"/>
    <property type="match status" value="1"/>
</dbReference>
<dbReference type="GO" id="GO:0008097">
    <property type="term" value="F:5S rRNA binding"/>
    <property type="evidence" value="ECO:0007669"/>
    <property type="project" value="TreeGrafter"/>
</dbReference>
<dbReference type="OrthoDB" id="9810939at2"/>
<accession>A0A5J6WF04</accession>
<evidence type="ECO:0000313" key="8">
    <source>
        <dbReference type="EMBL" id="QFI14609.1"/>
    </source>
</evidence>
<dbReference type="GO" id="GO:0022625">
    <property type="term" value="C:cytosolic large ribosomal subunit"/>
    <property type="evidence" value="ECO:0007669"/>
    <property type="project" value="TreeGrafter"/>
</dbReference>
<evidence type="ECO:0000256" key="6">
    <source>
        <dbReference type="ARBA" id="ARBA00035197"/>
    </source>
</evidence>
<dbReference type="RefSeq" id="WP_151552261.1">
    <property type="nucleotide sequence ID" value="NZ_CP044535.1"/>
</dbReference>
<dbReference type="AlphaFoldDB" id="A0A5J6WF04"/>
<gene>
    <name evidence="7" type="primary">rplR</name>
    <name evidence="8" type="ORF">DB723_02470</name>
</gene>
<evidence type="ECO:0000256" key="3">
    <source>
        <dbReference type="ARBA" id="ARBA00022884"/>
    </source>
</evidence>
<evidence type="ECO:0000256" key="7">
    <source>
        <dbReference type="HAMAP-Rule" id="MF_01337"/>
    </source>
</evidence>
<proteinExistence type="inferred from homology"/>
<name>A0A5J6WF04_9SPIR</name>
<dbReference type="CDD" id="cd00432">
    <property type="entry name" value="Ribosomal_L18_L5e"/>
    <property type="match status" value="1"/>
</dbReference>
<evidence type="ECO:0000256" key="5">
    <source>
        <dbReference type="ARBA" id="ARBA00023274"/>
    </source>
</evidence>
<evidence type="ECO:0000313" key="9">
    <source>
        <dbReference type="Proteomes" id="UP000326393"/>
    </source>
</evidence>
<dbReference type="NCBIfam" id="TIGR00060">
    <property type="entry name" value="L18_bact"/>
    <property type="match status" value="1"/>
</dbReference>
<dbReference type="InterPro" id="IPR005484">
    <property type="entry name" value="Ribosomal_uL18_bac/plant/anim"/>
</dbReference>